<organism evidence="8 9">
    <name type="scientific">Simiduia aestuariiviva</name>
    <dbReference type="NCBI Taxonomy" id="1510459"/>
    <lineage>
        <taxon>Bacteria</taxon>
        <taxon>Pseudomonadati</taxon>
        <taxon>Pseudomonadota</taxon>
        <taxon>Gammaproteobacteria</taxon>
        <taxon>Cellvibrionales</taxon>
        <taxon>Cellvibrionaceae</taxon>
        <taxon>Simiduia</taxon>
    </lineage>
</organism>
<keyword evidence="4 7" id="KW-0812">Transmembrane</keyword>
<feature type="transmembrane region" description="Helical" evidence="7">
    <location>
        <begin position="29"/>
        <end position="51"/>
    </location>
</feature>
<dbReference type="PANTHER" id="PTHR30213">
    <property type="entry name" value="INNER MEMBRANE PROTEIN YHJD"/>
    <property type="match status" value="1"/>
</dbReference>
<dbReference type="GO" id="GO:0005886">
    <property type="term" value="C:plasma membrane"/>
    <property type="evidence" value="ECO:0007669"/>
    <property type="project" value="UniProtKB-SubCell"/>
</dbReference>
<evidence type="ECO:0000256" key="2">
    <source>
        <dbReference type="ARBA" id="ARBA00022475"/>
    </source>
</evidence>
<feature type="transmembrane region" description="Helical" evidence="7">
    <location>
        <begin position="208"/>
        <end position="229"/>
    </location>
</feature>
<feature type="transmembrane region" description="Helical" evidence="7">
    <location>
        <begin position="176"/>
        <end position="196"/>
    </location>
</feature>
<dbReference type="NCBIfam" id="TIGR00765">
    <property type="entry name" value="yihY_not_rbn"/>
    <property type="match status" value="1"/>
</dbReference>
<comment type="similarity">
    <text evidence="7">Belongs to the UPF0761 family.</text>
</comment>
<keyword evidence="6 7" id="KW-0472">Membrane</keyword>
<evidence type="ECO:0000313" key="9">
    <source>
        <dbReference type="Proteomes" id="UP000559987"/>
    </source>
</evidence>
<dbReference type="InterPro" id="IPR023679">
    <property type="entry name" value="UPF0761_bac"/>
</dbReference>
<evidence type="ECO:0000256" key="6">
    <source>
        <dbReference type="ARBA" id="ARBA00023136"/>
    </source>
</evidence>
<keyword evidence="5 7" id="KW-1133">Transmembrane helix</keyword>
<evidence type="ECO:0000313" key="8">
    <source>
        <dbReference type="EMBL" id="MBB3167808.1"/>
    </source>
</evidence>
<dbReference type="RefSeq" id="WP_183908843.1">
    <property type="nucleotide sequence ID" value="NZ_JACHXZ010000001.1"/>
</dbReference>
<dbReference type="AlphaFoldDB" id="A0A839UQI7"/>
<feature type="transmembrane region" description="Helical" evidence="7">
    <location>
        <begin position="235"/>
        <end position="264"/>
    </location>
</feature>
<comment type="subcellular location">
    <subcellularLocation>
        <location evidence="1 7">Cell membrane</location>
        <topology evidence="1 7">Multi-pass membrane protein</topology>
    </subcellularLocation>
</comment>
<keyword evidence="3" id="KW-0997">Cell inner membrane</keyword>
<protein>
    <recommendedName>
        <fullName evidence="7">UPF0761 membrane protein FHS30_000984</fullName>
    </recommendedName>
</protein>
<dbReference type="PANTHER" id="PTHR30213:SF0">
    <property type="entry name" value="UPF0761 MEMBRANE PROTEIN YIHY"/>
    <property type="match status" value="1"/>
</dbReference>
<evidence type="ECO:0000256" key="7">
    <source>
        <dbReference type="HAMAP-Rule" id="MF_00672"/>
    </source>
</evidence>
<evidence type="ECO:0000256" key="1">
    <source>
        <dbReference type="ARBA" id="ARBA00004651"/>
    </source>
</evidence>
<dbReference type="EMBL" id="JACHXZ010000001">
    <property type="protein sequence ID" value="MBB3167808.1"/>
    <property type="molecule type" value="Genomic_DNA"/>
</dbReference>
<dbReference type="InterPro" id="IPR017039">
    <property type="entry name" value="Virul_fac_BrkB"/>
</dbReference>
<comment type="caution">
    <text evidence="8">The sequence shown here is derived from an EMBL/GenBank/DDBJ whole genome shotgun (WGS) entry which is preliminary data.</text>
</comment>
<keyword evidence="9" id="KW-1185">Reference proteome</keyword>
<feature type="transmembrane region" description="Helical" evidence="7">
    <location>
        <begin position="94"/>
        <end position="113"/>
    </location>
</feature>
<keyword evidence="2 7" id="KW-1003">Cell membrane</keyword>
<reference evidence="8 9" key="1">
    <citation type="submission" date="2020-08" db="EMBL/GenBank/DDBJ databases">
        <title>Genomic Encyclopedia of Type Strains, Phase III (KMG-III): the genomes of soil and plant-associated and newly described type strains.</title>
        <authorList>
            <person name="Whitman W."/>
        </authorList>
    </citation>
    <scope>NUCLEOTIDE SEQUENCE [LARGE SCALE GENOMIC DNA]</scope>
    <source>
        <strain evidence="8 9">CECT 8571</strain>
    </source>
</reference>
<dbReference type="Proteomes" id="UP000559987">
    <property type="component" value="Unassembled WGS sequence"/>
</dbReference>
<evidence type="ECO:0000256" key="4">
    <source>
        <dbReference type="ARBA" id="ARBA00022692"/>
    </source>
</evidence>
<gene>
    <name evidence="8" type="ORF">FHS30_000984</name>
</gene>
<accession>A0A839UQI7</accession>
<dbReference type="Pfam" id="PF03631">
    <property type="entry name" value="Virul_fac_BrkB"/>
    <property type="match status" value="1"/>
</dbReference>
<name>A0A839UQI7_9GAMM</name>
<feature type="transmembrane region" description="Helical" evidence="7">
    <location>
        <begin position="134"/>
        <end position="156"/>
    </location>
</feature>
<evidence type="ECO:0000256" key="5">
    <source>
        <dbReference type="ARBA" id="ARBA00022989"/>
    </source>
</evidence>
<sequence>MLNNFFGGLWRLIPELAYQFQDKHCQMSAGALTFMTMFALVPMMTVTYSMFSLFPAFQGLDSQLNALIFSNLLPESGSEVSQYLSDFSRQARKLNLASVPLLIITAYLMLKNIEKTFNRIWGVKRGRRGLSNFLIYWAILSLGPLLLGAGLVMSTYLLSIKFFADETTTLGFIAPLYSYLPLLLTALAFTLLFAAVPNCRVPLRKAAIGGIAVAILFELLKRAFGVIMAKSSITMIYGAFAFLPLFLIWVNITWMLILSGAILVRVLSTDNRVTLSIKYPDLVAALVLLWEFRCRLNTGDSLADGDLLRVGVGSEQWQRLRDALLEHQIITVTAQGDYVLCRDLGNFTLRQLADAIGVEAHMPGVSDYLQQFDWFSSVAPRLLSIDQHTEQQLDIPLAQIFDAHVERPTYPDEGEGLEMLHSELSDTDTALPRLTDVETEGKA</sequence>
<proteinExistence type="inferred from homology"/>
<dbReference type="HAMAP" id="MF_00672">
    <property type="entry name" value="UPF0761"/>
    <property type="match status" value="1"/>
</dbReference>
<evidence type="ECO:0000256" key="3">
    <source>
        <dbReference type="ARBA" id="ARBA00022519"/>
    </source>
</evidence>